<gene>
    <name evidence="2" type="ORF">DARMORV10_A08P09390.1</name>
</gene>
<name>A0A816ZU74_BRANA</name>
<feature type="region of interest" description="Disordered" evidence="1">
    <location>
        <begin position="1"/>
        <end position="20"/>
    </location>
</feature>
<reference evidence="2" key="1">
    <citation type="submission" date="2021-01" db="EMBL/GenBank/DDBJ databases">
        <authorList>
            <consortium name="Genoscope - CEA"/>
            <person name="William W."/>
        </authorList>
    </citation>
    <scope>NUCLEOTIDE SEQUENCE</scope>
</reference>
<protein>
    <submittedName>
        <fullName evidence="2">(rape) hypothetical protein</fullName>
    </submittedName>
</protein>
<organism evidence="2">
    <name type="scientific">Brassica napus</name>
    <name type="common">Rape</name>
    <dbReference type="NCBI Taxonomy" id="3708"/>
    <lineage>
        <taxon>Eukaryota</taxon>
        <taxon>Viridiplantae</taxon>
        <taxon>Streptophyta</taxon>
        <taxon>Embryophyta</taxon>
        <taxon>Tracheophyta</taxon>
        <taxon>Spermatophyta</taxon>
        <taxon>Magnoliopsida</taxon>
        <taxon>eudicotyledons</taxon>
        <taxon>Gunneridae</taxon>
        <taxon>Pentapetalae</taxon>
        <taxon>rosids</taxon>
        <taxon>malvids</taxon>
        <taxon>Brassicales</taxon>
        <taxon>Brassicaceae</taxon>
        <taxon>Brassiceae</taxon>
        <taxon>Brassica</taxon>
    </lineage>
</organism>
<evidence type="ECO:0000313" key="2">
    <source>
        <dbReference type="EMBL" id="CAF2226984.1"/>
    </source>
</evidence>
<accession>A0A816ZU74</accession>
<dbReference type="AlphaFoldDB" id="A0A816ZU74"/>
<dbReference type="EMBL" id="HG994362">
    <property type="protein sequence ID" value="CAF2226984.1"/>
    <property type="molecule type" value="Genomic_DNA"/>
</dbReference>
<sequence>MIHLHKALSSEFRSPPSRLYSSSPVICLATSDSRHHNHHAKLHLRPNKEALIYGLSKKKYQVKTLKDSAN</sequence>
<evidence type="ECO:0000256" key="1">
    <source>
        <dbReference type="SAM" id="MobiDB-lite"/>
    </source>
</evidence>
<proteinExistence type="predicted"/>
<dbReference type="Proteomes" id="UP001295469">
    <property type="component" value="Chromosome A08"/>
</dbReference>